<evidence type="ECO:0000313" key="5">
    <source>
        <dbReference type="Proteomes" id="UP000030693"/>
    </source>
</evidence>
<reference evidence="4" key="1">
    <citation type="submission" date="2013-04" db="EMBL/GenBank/DDBJ databases">
        <title>The Genome Sequence of Fonticula alba ATCC 38817.</title>
        <authorList>
            <consortium name="The Broad Institute Genomics Platform"/>
            <person name="Russ C."/>
            <person name="Cuomo C."/>
            <person name="Burger G."/>
            <person name="Gray M.W."/>
            <person name="Holland P.W.H."/>
            <person name="King N."/>
            <person name="Lang F.B.F."/>
            <person name="Roger A.J."/>
            <person name="Ruiz-Trillo I."/>
            <person name="Brown M."/>
            <person name="Walker B."/>
            <person name="Young S."/>
            <person name="Zeng Q."/>
            <person name="Gargeya S."/>
            <person name="Fitzgerald M."/>
            <person name="Haas B."/>
            <person name="Abouelleil A."/>
            <person name="Allen A.W."/>
            <person name="Alvarado L."/>
            <person name="Arachchi H.M."/>
            <person name="Berlin A.M."/>
            <person name="Chapman S.B."/>
            <person name="Gainer-Dewar J."/>
            <person name="Goldberg J."/>
            <person name="Griggs A."/>
            <person name="Gujja S."/>
            <person name="Hansen M."/>
            <person name="Howarth C."/>
            <person name="Imamovic A."/>
            <person name="Ireland A."/>
            <person name="Larimer J."/>
            <person name="McCowan C."/>
            <person name="Murphy C."/>
            <person name="Pearson M."/>
            <person name="Poon T.W."/>
            <person name="Priest M."/>
            <person name="Roberts A."/>
            <person name="Saif S."/>
            <person name="Shea T."/>
            <person name="Sisk P."/>
            <person name="Sykes S."/>
            <person name="Wortman J."/>
            <person name="Nusbaum C."/>
            <person name="Birren B."/>
        </authorList>
    </citation>
    <scope>NUCLEOTIDE SEQUENCE [LARGE SCALE GENOMIC DNA]</scope>
    <source>
        <strain evidence="4">ATCC 38817</strain>
    </source>
</reference>
<dbReference type="Gene3D" id="1.20.5.1500">
    <property type="match status" value="1"/>
</dbReference>
<dbReference type="EMBL" id="KB932211">
    <property type="protein sequence ID" value="KCV68025.1"/>
    <property type="molecule type" value="Genomic_DNA"/>
</dbReference>
<dbReference type="RefSeq" id="XP_009497592.1">
    <property type="nucleotide sequence ID" value="XM_009499317.1"/>
</dbReference>
<gene>
    <name evidence="4" type="ORF">H696_05493</name>
</gene>
<dbReference type="GeneID" id="20530218"/>
<dbReference type="InterPro" id="IPR037231">
    <property type="entry name" value="NAP-like_sf"/>
</dbReference>
<dbReference type="SUPFAM" id="SSF143113">
    <property type="entry name" value="NAP-like"/>
    <property type="match status" value="1"/>
</dbReference>
<organism evidence="4">
    <name type="scientific">Fonticula alba</name>
    <name type="common">Slime mold</name>
    <dbReference type="NCBI Taxonomy" id="691883"/>
    <lineage>
        <taxon>Eukaryota</taxon>
        <taxon>Rotosphaerida</taxon>
        <taxon>Fonticulaceae</taxon>
        <taxon>Fonticula</taxon>
    </lineage>
</organism>
<dbReference type="AlphaFoldDB" id="A0A058Z1A9"/>
<feature type="region of interest" description="Disordered" evidence="3">
    <location>
        <begin position="289"/>
        <end position="337"/>
    </location>
</feature>
<name>A0A058Z1A9_FONAL</name>
<protein>
    <recommendedName>
        <fullName evidence="6">Nucleosome assembly protein 1-like 1</fullName>
    </recommendedName>
</protein>
<comment type="similarity">
    <text evidence="1 2">Belongs to the nucleosome assembly protein (NAP) family.</text>
</comment>
<dbReference type="STRING" id="691883.A0A058Z1A9"/>
<sequence>MPIEQITSDTESMAGDVPMSPNLFHTISALESLQAKRNELEAQLRLEIFKLESEYQKKYNELYERRTEIISGASHPTEEELKFVGPFAQDLLSIDAVKDALSAPFDPATAEGIPNFWAQVLNNHPILSDLINDEDAEALEFLTNITADYDAEKLFYSVTFHFSENPYFTNETLVRTYYLTNDNSPSNTFMRPLRATTTQIDWKDGKNLIEEASPDSSQGSFFQFFCDSHIGQVMDEDMDSDDEGYASMQKIIQDRMSEDFQMGELIREDIVGCAIDWYSGYALTYTNYLDDDEEEYDEDDEEYDEDDEDDDDEDEDDEDDDAAPAGEQARPTECNQQ</sequence>
<dbReference type="eggNOG" id="KOG1507">
    <property type="taxonomic scope" value="Eukaryota"/>
</dbReference>
<dbReference type="GO" id="GO:0005634">
    <property type="term" value="C:nucleus"/>
    <property type="evidence" value="ECO:0007669"/>
    <property type="project" value="InterPro"/>
</dbReference>
<dbReference type="Proteomes" id="UP000030693">
    <property type="component" value="Unassembled WGS sequence"/>
</dbReference>
<evidence type="ECO:0000313" key="4">
    <source>
        <dbReference type="EMBL" id="KCV68025.1"/>
    </source>
</evidence>
<dbReference type="Gene3D" id="3.30.1120.90">
    <property type="entry name" value="Nucleosome assembly protein"/>
    <property type="match status" value="1"/>
</dbReference>
<proteinExistence type="inferred from homology"/>
<evidence type="ECO:0000256" key="3">
    <source>
        <dbReference type="SAM" id="MobiDB-lite"/>
    </source>
</evidence>
<evidence type="ECO:0000256" key="2">
    <source>
        <dbReference type="RuleBase" id="RU003876"/>
    </source>
</evidence>
<dbReference type="OMA" id="VSPITWK"/>
<keyword evidence="5" id="KW-1185">Reference proteome</keyword>
<accession>A0A058Z1A9</accession>
<dbReference type="Pfam" id="PF00956">
    <property type="entry name" value="NAP"/>
    <property type="match status" value="1"/>
</dbReference>
<dbReference type="PANTHER" id="PTHR11875">
    <property type="entry name" value="TESTIS-SPECIFIC Y-ENCODED PROTEIN"/>
    <property type="match status" value="1"/>
</dbReference>
<evidence type="ECO:0008006" key="6">
    <source>
        <dbReference type="Google" id="ProtNLM"/>
    </source>
</evidence>
<evidence type="ECO:0000256" key="1">
    <source>
        <dbReference type="ARBA" id="ARBA00009947"/>
    </source>
</evidence>
<dbReference type="InterPro" id="IPR002164">
    <property type="entry name" value="NAP_family"/>
</dbReference>
<feature type="compositionally biased region" description="Acidic residues" evidence="3">
    <location>
        <begin position="289"/>
        <end position="322"/>
    </location>
</feature>
<dbReference type="OrthoDB" id="27325at2759"/>
<dbReference type="GO" id="GO:0006334">
    <property type="term" value="P:nucleosome assembly"/>
    <property type="evidence" value="ECO:0007669"/>
    <property type="project" value="InterPro"/>
</dbReference>